<dbReference type="OrthoDB" id="5643368at2"/>
<protein>
    <submittedName>
        <fullName evidence="2">Uncharacterized protein</fullName>
    </submittedName>
</protein>
<sequence length="98" mass="10210">MIGHAGHAPHAPAKAHASDLPASADTSAPFTVCKATYALCIQATPMGNNPSNGTCTVQDRWWAGAQTCGQLGMRKTAGHILSRDFPIKSFVACSEPTT</sequence>
<gene>
    <name evidence="3" type="ORF">HNQ86_002723</name>
    <name evidence="2" type="ORF">LF63_0112635</name>
</gene>
<feature type="region of interest" description="Disordered" evidence="1">
    <location>
        <begin position="1"/>
        <end position="24"/>
    </location>
</feature>
<evidence type="ECO:0000313" key="5">
    <source>
        <dbReference type="Proteomes" id="UP000560000"/>
    </source>
</evidence>
<evidence type="ECO:0000313" key="4">
    <source>
        <dbReference type="Proteomes" id="UP000029708"/>
    </source>
</evidence>
<dbReference type="EMBL" id="JACHET010000001">
    <property type="protein sequence ID" value="MBB6185378.1"/>
    <property type="molecule type" value="Genomic_DNA"/>
</dbReference>
<comment type="caution">
    <text evidence="2">The sequence shown here is derived from an EMBL/GenBank/DDBJ whole genome shotgun (WGS) entry which is preliminary data.</text>
</comment>
<feature type="compositionally biased region" description="Low complexity" evidence="1">
    <location>
        <begin position="1"/>
        <end position="15"/>
    </location>
</feature>
<dbReference type="RefSeq" id="WP_043102324.1">
    <property type="nucleotide sequence ID" value="NZ_JACHET010000001.1"/>
</dbReference>
<dbReference type="Proteomes" id="UP000560000">
    <property type="component" value="Unassembled WGS sequence"/>
</dbReference>
<dbReference type="HOGENOM" id="CLU_2331013_0_0_6"/>
<reference evidence="3 5" key="2">
    <citation type="submission" date="2020-08" db="EMBL/GenBank/DDBJ databases">
        <title>Genomic Encyclopedia of Type Strains, Phase IV (KMG-IV): sequencing the most valuable type-strain genomes for metagenomic binning, comparative biology and taxonomic classification.</title>
        <authorList>
            <person name="Goeker M."/>
        </authorList>
    </citation>
    <scope>NUCLEOTIDE SEQUENCE [LARGE SCALE GENOMIC DNA]</scope>
    <source>
        <strain evidence="3 5">DSM 107085</strain>
    </source>
</reference>
<accession>A0A099CT12</accession>
<evidence type="ECO:0000313" key="2">
    <source>
        <dbReference type="EMBL" id="KGI77088.1"/>
    </source>
</evidence>
<evidence type="ECO:0000313" key="3">
    <source>
        <dbReference type="EMBL" id="MBB6185378.1"/>
    </source>
</evidence>
<evidence type="ECO:0000256" key="1">
    <source>
        <dbReference type="SAM" id="MobiDB-lite"/>
    </source>
</evidence>
<name>A0A099CT12_9GAMM</name>
<keyword evidence="4" id="KW-1185">Reference proteome</keyword>
<dbReference type="Proteomes" id="UP000029708">
    <property type="component" value="Unassembled WGS sequence"/>
</dbReference>
<dbReference type="AlphaFoldDB" id="A0A099CT12"/>
<dbReference type="EMBL" id="JROI01000014">
    <property type="protein sequence ID" value="KGI77088.1"/>
    <property type="molecule type" value="Genomic_DNA"/>
</dbReference>
<dbReference type="STRING" id="1543381.LF63_0112635"/>
<reference evidence="2 4" key="1">
    <citation type="submission" date="2014-09" db="EMBL/GenBank/DDBJ databases">
        <title>Xanthomonadaceae 3.5X direct submission.</title>
        <authorList>
            <person name="Fang T."/>
            <person name="Wang H."/>
        </authorList>
    </citation>
    <scope>NUCLEOTIDE SEQUENCE [LARGE SCALE GENOMIC DNA]</scope>
    <source>
        <strain evidence="2 4">3.5X</strain>
    </source>
</reference>
<organism evidence="2 4">
    <name type="scientific">Oleiagrimonas soli</name>
    <dbReference type="NCBI Taxonomy" id="1543381"/>
    <lineage>
        <taxon>Bacteria</taxon>
        <taxon>Pseudomonadati</taxon>
        <taxon>Pseudomonadota</taxon>
        <taxon>Gammaproteobacteria</taxon>
        <taxon>Lysobacterales</taxon>
        <taxon>Rhodanobacteraceae</taxon>
        <taxon>Oleiagrimonas</taxon>
    </lineage>
</organism>
<proteinExistence type="predicted"/>